<accession>A0A517Y635</accession>
<gene>
    <name evidence="1" type="ORF">ETAA8_07630</name>
</gene>
<proteinExistence type="predicted"/>
<sequence length="71" mass="7917">MPTTRSAAPIFAAFLLLLPVLYSGSYFALVAPEREGFTHHGATYPYRYGGALAASVYWPLEQIDRRLRAQV</sequence>
<keyword evidence="2" id="KW-1185">Reference proteome</keyword>
<dbReference type="KEGG" id="aagg:ETAA8_07630"/>
<name>A0A517Y635_9BACT</name>
<protein>
    <submittedName>
        <fullName evidence="1">Uncharacterized protein</fullName>
    </submittedName>
</protein>
<reference evidence="1 2" key="1">
    <citation type="submission" date="2019-02" db="EMBL/GenBank/DDBJ databases">
        <title>Deep-cultivation of Planctomycetes and their phenomic and genomic characterization uncovers novel biology.</title>
        <authorList>
            <person name="Wiegand S."/>
            <person name="Jogler M."/>
            <person name="Boedeker C."/>
            <person name="Pinto D."/>
            <person name="Vollmers J."/>
            <person name="Rivas-Marin E."/>
            <person name="Kohn T."/>
            <person name="Peeters S.H."/>
            <person name="Heuer A."/>
            <person name="Rast P."/>
            <person name="Oberbeckmann S."/>
            <person name="Bunk B."/>
            <person name="Jeske O."/>
            <person name="Meyerdierks A."/>
            <person name="Storesund J.E."/>
            <person name="Kallscheuer N."/>
            <person name="Luecker S."/>
            <person name="Lage O.M."/>
            <person name="Pohl T."/>
            <person name="Merkel B.J."/>
            <person name="Hornburger P."/>
            <person name="Mueller R.-W."/>
            <person name="Bruemmer F."/>
            <person name="Labrenz M."/>
            <person name="Spormann A.M."/>
            <person name="Op den Camp H."/>
            <person name="Overmann J."/>
            <person name="Amann R."/>
            <person name="Jetten M.S.M."/>
            <person name="Mascher T."/>
            <person name="Medema M.H."/>
            <person name="Devos D.P."/>
            <person name="Kaster A.-K."/>
            <person name="Ovreas L."/>
            <person name="Rohde M."/>
            <person name="Galperin M.Y."/>
            <person name="Jogler C."/>
        </authorList>
    </citation>
    <scope>NUCLEOTIDE SEQUENCE [LARGE SCALE GENOMIC DNA]</scope>
    <source>
        <strain evidence="1 2">ETA_A8</strain>
    </source>
</reference>
<dbReference type="RefSeq" id="WP_145085066.1">
    <property type="nucleotide sequence ID" value="NZ_CP036274.1"/>
</dbReference>
<dbReference type="AlphaFoldDB" id="A0A517Y635"/>
<evidence type="ECO:0000313" key="2">
    <source>
        <dbReference type="Proteomes" id="UP000315017"/>
    </source>
</evidence>
<dbReference type="Proteomes" id="UP000315017">
    <property type="component" value="Chromosome"/>
</dbReference>
<dbReference type="EMBL" id="CP036274">
    <property type="protein sequence ID" value="QDU25693.1"/>
    <property type="molecule type" value="Genomic_DNA"/>
</dbReference>
<organism evidence="1 2">
    <name type="scientific">Anatilimnocola aggregata</name>
    <dbReference type="NCBI Taxonomy" id="2528021"/>
    <lineage>
        <taxon>Bacteria</taxon>
        <taxon>Pseudomonadati</taxon>
        <taxon>Planctomycetota</taxon>
        <taxon>Planctomycetia</taxon>
        <taxon>Pirellulales</taxon>
        <taxon>Pirellulaceae</taxon>
        <taxon>Anatilimnocola</taxon>
    </lineage>
</organism>
<evidence type="ECO:0000313" key="1">
    <source>
        <dbReference type="EMBL" id="QDU25693.1"/>
    </source>
</evidence>